<sequence length="210" mass="23119">MYFGPVVIIAGFTGILSFSFLAAAIGSEYWYIIEVNKPNLTDEEDLNSHSGLWRIYEGKNASCHFIHSFTADTSNFTELERHLLNMHKVIVILLPLSLVLLVFGGICGLVSSLARSHTFLMGSASYFLLCSVLTLSGVSIYISYSQQALQEIERQVGAERLSHVQVSFGWSLGVAWLSYALEVATGLLLLLAARMAHLQQHKYTAANSVA</sequence>
<evidence type="ECO:0008006" key="9">
    <source>
        <dbReference type="Google" id="ProtNLM"/>
    </source>
</evidence>
<evidence type="ECO:0000313" key="8">
    <source>
        <dbReference type="Proteomes" id="UP001046870"/>
    </source>
</evidence>
<name>A0A9D3T4C5_MEGAT</name>
<gene>
    <name evidence="7" type="ORF">MATL_G00218910</name>
</gene>
<proteinExistence type="predicted"/>
<dbReference type="InterPro" id="IPR004031">
    <property type="entry name" value="PMP22/EMP/MP20/Claudin"/>
</dbReference>
<feature type="transmembrane region" description="Helical" evidence="6">
    <location>
        <begin position="126"/>
        <end position="144"/>
    </location>
</feature>
<accession>A0A9D3T4C5</accession>
<evidence type="ECO:0000256" key="2">
    <source>
        <dbReference type="ARBA" id="ARBA00022692"/>
    </source>
</evidence>
<dbReference type="EMBL" id="JAFDVH010000019">
    <property type="protein sequence ID" value="KAG7460190.1"/>
    <property type="molecule type" value="Genomic_DNA"/>
</dbReference>
<evidence type="ECO:0000256" key="6">
    <source>
        <dbReference type="SAM" id="Phobius"/>
    </source>
</evidence>
<evidence type="ECO:0000256" key="3">
    <source>
        <dbReference type="ARBA" id="ARBA00022989"/>
    </source>
</evidence>
<dbReference type="Proteomes" id="UP001046870">
    <property type="component" value="Chromosome 19"/>
</dbReference>
<keyword evidence="3 6" id="KW-1133">Transmembrane helix</keyword>
<feature type="transmembrane region" description="Helical" evidence="6">
    <location>
        <begin position="7"/>
        <end position="32"/>
    </location>
</feature>
<evidence type="ECO:0000256" key="4">
    <source>
        <dbReference type="ARBA" id="ARBA00023136"/>
    </source>
</evidence>
<keyword evidence="8" id="KW-1185">Reference proteome</keyword>
<dbReference type="AlphaFoldDB" id="A0A9D3T4C5"/>
<evidence type="ECO:0000256" key="5">
    <source>
        <dbReference type="ARBA" id="ARBA00023180"/>
    </source>
</evidence>
<dbReference type="FunFam" id="1.20.140.150:FF:000021">
    <property type="entry name" value="Transmembrane protein 114"/>
    <property type="match status" value="1"/>
</dbReference>
<dbReference type="GO" id="GO:0016324">
    <property type="term" value="C:apical plasma membrane"/>
    <property type="evidence" value="ECO:0007669"/>
    <property type="project" value="UniProtKB-ARBA"/>
</dbReference>
<dbReference type="PANTHER" id="PTHR20516">
    <property type="entry name" value="TRANSMEMBRANE PROTEIN 114/235 FAMILY MEMBER"/>
    <property type="match status" value="1"/>
</dbReference>
<keyword evidence="2 6" id="KW-0812">Transmembrane</keyword>
<comment type="caution">
    <text evidence="7">The sequence shown here is derived from an EMBL/GenBank/DDBJ whole genome shotgun (WGS) entry which is preliminary data.</text>
</comment>
<dbReference type="Gene3D" id="1.20.140.150">
    <property type="match status" value="1"/>
</dbReference>
<dbReference type="PANTHER" id="PTHR20516:SF1">
    <property type="entry name" value="TRANSMEMBRANE PROTEIN 235"/>
    <property type="match status" value="1"/>
</dbReference>
<dbReference type="InterPro" id="IPR039951">
    <property type="entry name" value="TMEM114/TMEM235"/>
</dbReference>
<keyword evidence="5" id="KW-0325">Glycoprotein</keyword>
<evidence type="ECO:0000313" key="7">
    <source>
        <dbReference type="EMBL" id="KAG7460190.1"/>
    </source>
</evidence>
<feature type="transmembrane region" description="Helical" evidence="6">
    <location>
        <begin position="168"/>
        <end position="193"/>
    </location>
</feature>
<comment type="subcellular location">
    <subcellularLocation>
        <location evidence="1">Membrane</location>
        <topology evidence="1">Multi-pass membrane protein</topology>
    </subcellularLocation>
</comment>
<protein>
    <recommendedName>
        <fullName evidence="9">Transmembrane protein 235</fullName>
    </recommendedName>
</protein>
<dbReference type="Pfam" id="PF13903">
    <property type="entry name" value="Claudin_2"/>
    <property type="match status" value="1"/>
</dbReference>
<reference evidence="7" key="1">
    <citation type="submission" date="2021-01" db="EMBL/GenBank/DDBJ databases">
        <authorList>
            <person name="Zahm M."/>
            <person name="Roques C."/>
            <person name="Cabau C."/>
            <person name="Klopp C."/>
            <person name="Donnadieu C."/>
            <person name="Jouanno E."/>
            <person name="Lampietro C."/>
            <person name="Louis A."/>
            <person name="Herpin A."/>
            <person name="Echchiki A."/>
            <person name="Berthelot C."/>
            <person name="Parey E."/>
            <person name="Roest-Crollius H."/>
            <person name="Braasch I."/>
            <person name="Postlethwait J."/>
            <person name="Bobe J."/>
            <person name="Montfort J."/>
            <person name="Bouchez O."/>
            <person name="Begum T."/>
            <person name="Mejri S."/>
            <person name="Adams A."/>
            <person name="Chen W.-J."/>
            <person name="Guiguen Y."/>
        </authorList>
    </citation>
    <scope>NUCLEOTIDE SEQUENCE</scope>
    <source>
        <strain evidence="7">YG-15Mar2019-1</strain>
        <tissue evidence="7">Brain</tissue>
    </source>
</reference>
<evidence type="ECO:0000256" key="1">
    <source>
        <dbReference type="ARBA" id="ARBA00004141"/>
    </source>
</evidence>
<keyword evidence="4 6" id="KW-0472">Membrane</keyword>
<dbReference type="OrthoDB" id="9626630at2759"/>
<organism evidence="7 8">
    <name type="scientific">Megalops atlanticus</name>
    <name type="common">Tarpon</name>
    <name type="synonym">Clupea gigantea</name>
    <dbReference type="NCBI Taxonomy" id="7932"/>
    <lineage>
        <taxon>Eukaryota</taxon>
        <taxon>Metazoa</taxon>
        <taxon>Chordata</taxon>
        <taxon>Craniata</taxon>
        <taxon>Vertebrata</taxon>
        <taxon>Euteleostomi</taxon>
        <taxon>Actinopterygii</taxon>
        <taxon>Neopterygii</taxon>
        <taxon>Teleostei</taxon>
        <taxon>Elopiformes</taxon>
        <taxon>Megalopidae</taxon>
        <taxon>Megalops</taxon>
    </lineage>
</organism>
<feature type="transmembrane region" description="Helical" evidence="6">
    <location>
        <begin position="89"/>
        <end position="114"/>
    </location>
</feature>